<keyword evidence="10" id="KW-0276">Fatty acid metabolism</keyword>
<evidence type="ECO:0000256" key="17">
    <source>
        <dbReference type="ARBA" id="ARBA00050336"/>
    </source>
</evidence>
<evidence type="ECO:0000256" key="2">
    <source>
        <dbReference type="ARBA" id="ARBA00004872"/>
    </source>
</evidence>
<evidence type="ECO:0000256" key="23">
    <source>
        <dbReference type="ARBA" id="ARBA00069359"/>
    </source>
</evidence>
<dbReference type="InterPro" id="IPR036250">
    <property type="entry name" value="AcylCo_DH-like_C"/>
</dbReference>
<dbReference type="OrthoDB" id="9807883at2"/>
<evidence type="ECO:0000256" key="4">
    <source>
        <dbReference type="ARBA" id="ARBA00011738"/>
    </source>
</evidence>
<dbReference type="STRING" id="640132.Srot_0195"/>
<dbReference type="PANTHER" id="PTHR42803">
    <property type="entry name" value="ACYL-COA DEHYDROGENASE"/>
    <property type="match status" value="1"/>
</dbReference>
<evidence type="ECO:0000256" key="24">
    <source>
        <dbReference type="ARBA" id="ARBA00075470"/>
    </source>
</evidence>
<evidence type="ECO:0000256" key="1">
    <source>
        <dbReference type="ARBA" id="ARBA00001974"/>
    </source>
</evidence>
<dbReference type="GO" id="GO:0005886">
    <property type="term" value="C:plasma membrane"/>
    <property type="evidence" value="ECO:0007669"/>
    <property type="project" value="TreeGrafter"/>
</dbReference>
<dbReference type="SUPFAM" id="SSF47203">
    <property type="entry name" value="Acyl-CoA dehydrogenase C-terminal domain-like"/>
    <property type="match status" value="1"/>
</dbReference>
<evidence type="ECO:0000256" key="7">
    <source>
        <dbReference type="ARBA" id="ARBA00012046"/>
    </source>
</evidence>
<evidence type="ECO:0000256" key="11">
    <source>
        <dbReference type="ARBA" id="ARBA00023002"/>
    </source>
</evidence>
<evidence type="ECO:0000259" key="28">
    <source>
        <dbReference type="Pfam" id="PF00441"/>
    </source>
</evidence>
<comment type="catalytic activity">
    <reaction evidence="20">
        <text>octadecanoyl-CoA + oxidized [electron-transfer flavoprotein] + H(+) = (2E)-octadecenoyl-CoA + reduced [electron-transfer flavoprotein]</text>
        <dbReference type="Rhea" id="RHEA:47240"/>
        <dbReference type="Rhea" id="RHEA-COMP:10685"/>
        <dbReference type="Rhea" id="RHEA-COMP:10686"/>
        <dbReference type="ChEBI" id="CHEBI:15378"/>
        <dbReference type="ChEBI" id="CHEBI:57394"/>
        <dbReference type="ChEBI" id="CHEBI:57692"/>
        <dbReference type="ChEBI" id="CHEBI:58307"/>
        <dbReference type="ChEBI" id="CHEBI:71412"/>
    </reaction>
</comment>
<comment type="function">
    <text evidence="22">Acyl-CoA dehydrogenase that exhibits broad specificity for linear acyl-CoA substrates, with a preference for long-chain substrates.</text>
</comment>
<keyword evidence="32" id="KW-1185">Reference proteome</keyword>
<evidence type="ECO:0000256" key="3">
    <source>
        <dbReference type="ARBA" id="ARBA00009347"/>
    </source>
</evidence>
<dbReference type="FunFam" id="1.20.140.10:FF:000016">
    <property type="entry name" value="Acyl-CoA dehydrogenase FadE5"/>
    <property type="match status" value="1"/>
</dbReference>
<dbReference type="Gene3D" id="1.20.140.10">
    <property type="entry name" value="Butyryl-CoA Dehydrogenase, subunit A, domain 3"/>
    <property type="match status" value="1"/>
</dbReference>
<comment type="cofactor">
    <cofactor evidence="1 27">
        <name>FAD</name>
        <dbReference type="ChEBI" id="CHEBI:57692"/>
    </cofactor>
</comment>
<comment type="catalytic activity">
    <reaction evidence="16">
        <text>a short-chain 2,3-saturated fatty acyl-CoA + oxidized [electron-transfer flavoprotein] + H(+) = a short-chain (2E)-enoyl-CoA + reduced [electron-transfer flavoprotein]</text>
        <dbReference type="Rhea" id="RHEA:47196"/>
        <dbReference type="Rhea" id="RHEA-COMP:10685"/>
        <dbReference type="Rhea" id="RHEA-COMP:10686"/>
        <dbReference type="ChEBI" id="CHEBI:15378"/>
        <dbReference type="ChEBI" id="CHEBI:57692"/>
        <dbReference type="ChEBI" id="CHEBI:58307"/>
        <dbReference type="ChEBI" id="CHEBI:87487"/>
        <dbReference type="ChEBI" id="CHEBI:87488"/>
        <dbReference type="EC" id="1.3.8.1"/>
    </reaction>
</comment>
<dbReference type="GO" id="GO:0070991">
    <property type="term" value="F:medium-chain fatty acyl-CoA dehydrogenase activity"/>
    <property type="evidence" value="ECO:0007669"/>
    <property type="project" value="UniProtKB-EC"/>
</dbReference>
<evidence type="ECO:0000256" key="22">
    <source>
        <dbReference type="ARBA" id="ARBA00054301"/>
    </source>
</evidence>
<comment type="pathway">
    <text evidence="2">Lipid metabolism; fatty acid metabolism.</text>
</comment>
<keyword evidence="9 27" id="KW-0274">FAD</keyword>
<feature type="domain" description="Acyl-CoA dehydrogenase/oxidase C-terminal" evidence="28">
    <location>
        <begin position="288"/>
        <end position="454"/>
    </location>
</feature>
<dbReference type="AlphaFoldDB" id="D6ZAE2"/>
<dbReference type="GO" id="GO:0016937">
    <property type="term" value="F:short-chain fatty acyl-CoA dehydrogenase activity"/>
    <property type="evidence" value="ECO:0007669"/>
    <property type="project" value="UniProtKB-EC"/>
</dbReference>
<dbReference type="PANTHER" id="PTHR42803:SF1">
    <property type="entry name" value="BROAD-SPECIFICITY LINEAR ACYL-COA DEHYDROGENASE FADE5"/>
    <property type="match status" value="1"/>
</dbReference>
<name>D6ZAE2_SEGRD</name>
<evidence type="ECO:0000313" key="32">
    <source>
        <dbReference type="Proteomes" id="UP000002247"/>
    </source>
</evidence>
<gene>
    <name evidence="31" type="ordered locus">Srot_0195</name>
</gene>
<comment type="catalytic activity">
    <reaction evidence="19">
        <text>decanoyl-CoA + oxidized [electron-transfer flavoprotein] + H(+) = (2E)-decenoyl-CoA + reduced [electron-transfer flavoprotein]</text>
        <dbReference type="Rhea" id="RHEA:48176"/>
        <dbReference type="Rhea" id="RHEA-COMP:10685"/>
        <dbReference type="Rhea" id="RHEA-COMP:10686"/>
        <dbReference type="ChEBI" id="CHEBI:15378"/>
        <dbReference type="ChEBI" id="CHEBI:57692"/>
        <dbReference type="ChEBI" id="CHEBI:58307"/>
        <dbReference type="ChEBI" id="CHEBI:61406"/>
        <dbReference type="ChEBI" id="CHEBI:61430"/>
    </reaction>
</comment>
<evidence type="ECO:0000256" key="20">
    <source>
        <dbReference type="ARBA" id="ARBA00050877"/>
    </source>
</evidence>
<evidence type="ECO:0000259" key="29">
    <source>
        <dbReference type="Pfam" id="PF02770"/>
    </source>
</evidence>
<protein>
    <recommendedName>
        <fullName evidence="23">Broad-specificity linear acyl-CoA dehydrogenase FadE5</fullName>
        <ecNumber evidence="7">1.3.8.1</ecNumber>
        <ecNumber evidence="5">1.3.8.7</ecNumber>
        <ecNumber evidence="6">1.3.8.8</ecNumber>
    </recommendedName>
    <alternativeName>
        <fullName evidence="25">Long-chain-acyl-CoA dehydrogenase</fullName>
    </alternativeName>
    <alternativeName>
        <fullName evidence="26">Medium-chain-acyl-CoA dehydrogenase</fullName>
    </alternativeName>
    <alternativeName>
        <fullName evidence="24">Short-chain-acyl-CoA dehydrogenase</fullName>
    </alternativeName>
</protein>
<dbReference type="Pfam" id="PF00441">
    <property type="entry name" value="Acyl-CoA_dh_1"/>
    <property type="match status" value="1"/>
</dbReference>
<dbReference type="Proteomes" id="UP000002247">
    <property type="component" value="Chromosome"/>
</dbReference>
<dbReference type="HOGENOM" id="CLU_018204_12_1_11"/>
<dbReference type="KEGG" id="srt:Srot_0195"/>
<evidence type="ECO:0000256" key="9">
    <source>
        <dbReference type="ARBA" id="ARBA00022827"/>
    </source>
</evidence>
<dbReference type="EMBL" id="CP001958">
    <property type="protein sequence ID" value="ADG96684.1"/>
    <property type="molecule type" value="Genomic_DNA"/>
</dbReference>
<dbReference type="EC" id="1.3.8.1" evidence="7"/>
<evidence type="ECO:0000256" key="6">
    <source>
        <dbReference type="ARBA" id="ARBA00012040"/>
    </source>
</evidence>
<keyword evidence="11 27" id="KW-0560">Oxidoreductase</keyword>
<dbReference type="InterPro" id="IPR009075">
    <property type="entry name" value="AcylCo_DH/oxidase_C"/>
</dbReference>
<dbReference type="InterPro" id="IPR009100">
    <property type="entry name" value="AcylCoA_DH/oxidase_NM_dom_sf"/>
</dbReference>
<dbReference type="Pfam" id="PF12806">
    <property type="entry name" value="Acyl-CoA_dh_C"/>
    <property type="match status" value="1"/>
</dbReference>
<evidence type="ECO:0000256" key="19">
    <source>
        <dbReference type="ARBA" id="ARBA00050703"/>
    </source>
</evidence>
<organism evidence="31 32">
    <name type="scientific">Segniliparus rotundus (strain ATCC BAA-972 / CDC 1076 / CIP 108378 / DSM 44985 / JCM 13578)</name>
    <dbReference type="NCBI Taxonomy" id="640132"/>
    <lineage>
        <taxon>Bacteria</taxon>
        <taxon>Bacillati</taxon>
        <taxon>Actinomycetota</taxon>
        <taxon>Actinomycetes</taxon>
        <taxon>Mycobacteriales</taxon>
        <taxon>Segniliparaceae</taxon>
        <taxon>Segniliparus</taxon>
    </lineage>
</organism>
<dbReference type="InterPro" id="IPR052166">
    <property type="entry name" value="Diverse_Acyl-CoA_DH"/>
</dbReference>
<evidence type="ECO:0000256" key="13">
    <source>
        <dbReference type="ARBA" id="ARBA00047882"/>
    </source>
</evidence>
<comment type="similarity">
    <text evidence="3 27">Belongs to the acyl-CoA dehydrogenase family.</text>
</comment>
<comment type="catalytic activity">
    <reaction evidence="21">
        <text>oxidized [electron-transfer flavoprotein] + hexadecanoyl-CoA + H(+) = (2E)-hexadecenoyl-CoA + reduced [electron-transfer flavoprotein]</text>
        <dbReference type="Rhea" id="RHEA:43448"/>
        <dbReference type="Rhea" id="RHEA-COMP:10685"/>
        <dbReference type="Rhea" id="RHEA-COMP:10686"/>
        <dbReference type="ChEBI" id="CHEBI:15378"/>
        <dbReference type="ChEBI" id="CHEBI:57379"/>
        <dbReference type="ChEBI" id="CHEBI:57692"/>
        <dbReference type="ChEBI" id="CHEBI:58307"/>
        <dbReference type="ChEBI" id="CHEBI:61526"/>
    </reaction>
</comment>
<dbReference type="EC" id="1.3.8.8" evidence="6"/>
<evidence type="ECO:0000256" key="12">
    <source>
        <dbReference type="ARBA" id="ARBA00023098"/>
    </source>
</evidence>
<dbReference type="InterPro" id="IPR025878">
    <property type="entry name" value="Acyl-CoA_dh-like_C_dom"/>
</dbReference>
<accession>D6ZAE2</accession>
<comment type="catalytic activity">
    <reaction evidence="18">
        <text>butanoyl-CoA + oxidized [electron-transfer flavoprotein] + H(+) = (2E)-butenoyl-CoA + reduced [electron-transfer flavoprotein]</text>
        <dbReference type="Rhea" id="RHEA:24004"/>
        <dbReference type="Rhea" id="RHEA-COMP:10685"/>
        <dbReference type="Rhea" id="RHEA-COMP:10686"/>
        <dbReference type="ChEBI" id="CHEBI:15378"/>
        <dbReference type="ChEBI" id="CHEBI:57332"/>
        <dbReference type="ChEBI" id="CHEBI:57371"/>
        <dbReference type="ChEBI" id="CHEBI:57692"/>
        <dbReference type="ChEBI" id="CHEBI:58307"/>
    </reaction>
</comment>
<reference evidence="31 32" key="1">
    <citation type="journal article" date="2010" name="Stand. Genomic Sci.">
        <title>Complete genome sequence of Segniliparus rotundus type strain (CDC 1076).</title>
        <authorList>
            <person name="Sikorski J."/>
            <person name="Lapidus A."/>
            <person name="Copeland A."/>
            <person name="Misra M."/>
            <person name="Glavina Del Rio T."/>
            <person name="Nolan M."/>
            <person name="Lucas S."/>
            <person name="Chen F."/>
            <person name="Tice H."/>
            <person name="Cheng J.F."/>
            <person name="Jando M."/>
            <person name="Schneider S."/>
            <person name="Bruce D."/>
            <person name="Goodwin L."/>
            <person name="Pitluck S."/>
            <person name="Liolios K."/>
            <person name="Mikhailova N."/>
            <person name="Pati A."/>
            <person name="Ivanova N."/>
            <person name="Mavromatis K."/>
            <person name="Chen A."/>
            <person name="Palaniappan K."/>
            <person name="Chertkov O."/>
            <person name="Land M."/>
            <person name="Hauser L."/>
            <person name="Chang Y.J."/>
            <person name="Jeffries C.D."/>
            <person name="Brettin T."/>
            <person name="Detter J.C."/>
            <person name="Han C."/>
            <person name="Rohde M."/>
            <person name="Goker M."/>
            <person name="Bristow J."/>
            <person name="Eisen J.A."/>
            <person name="Markowitz V."/>
            <person name="Hugenholtz P."/>
            <person name="Kyrpides N.C."/>
            <person name="Klenk H.P."/>
        </authorList>
    </citation>
    <scope>NUCLEOTIDE SEQUENCE [LARGE SCALE GENOMIC DNA]</scope>
    <source>
        <strain evidence="32">ATCC BAA-972 / CDC 1076 / CIP 108378 / DSM 44985 / JCM 13578</strain>
    </source>
</reference>
<evidence type="ECO:0000256" key="5">
    <source>
        <dbReference type="ARBA" id="ARBA00012033"/>
    </source>
</evidence>
<dbReference type="GO" id="GO:0006631">
    <property type="term" value="P:fatty acid metabolic process"/>
    <property type="evidence" value="ECO:0007669"/>
    <property type="project" value="UniProtKB-KW"/>
</dbReference>
<comment type="subunit">
    <text evidence="4">Homodimer.</text>
</comment>
<dbReference type="FunFam" id="2.40.110.20:FF:000001">
    <property type="entry name" value="Acyl-CoA dehydrogenase AidB"/>
    <property type="match status" value="1"/>
</dbReference>
<evidence type="ECO:0000256" key="21">
    <source>
        <dbReference type="ARBA" id="ARBA00052387"/>
    </source>
</evidence>
<evidence type="ECO:0000313" key="31">
    <source>
        <dbReference type="EMBL" id="ADG96684.1"/>
    </source>
</evidence>
<evidence type="ECO:0000256" key="14">
    <source>
        <dbReference type="ARBA" id="ARBA00048375"/>
    </source>
</evidence>
<evidence type="ECO:0000256" key="26">
    <source>
        <dbReference type="ARBA" id="ARBA00077336"/>
    </source>
</evidence>
<feature type="domain" description="Acetyl-CoA dehydrogenase-like C-terminal" evidence="30">
    <location>
        <begin position="474"/>
        <end position="606"/>
    </location>
</feature>
<comment type="catalytic activity">
    <reaction evidence="17">
        <text>dodecanoyl-CoA + oxidized [electron-transfer flavoprotein] + H(+) = (2E)-dodecenoyl-CoA + reduced [electron-transfer flavoprotein]</text>
        <dbReference type="Rhea" id="RHEA:47296"/>
        <dbReference type="Rhea" id="RHEA-COMP:10685"/>
        <dbReference type="Rhea" id="RHEA-COMP:10686"/>
        <dbReference type="ChEBI" id="CHEBI:15378"/>
        <dbReference type="ChEBI" id="CHEBI:57330"/>
        <dbReference type="ChEBI" id="CHEBI:57375"/>
        <dbReference type="ChEBI" id="CHEBI:57692"/>
        <dbReference type="ChEBI" id="CHEBI:58307"/>
    </reaction>
</comment>
<comment type="catalytic activity">
    <reaction evidence="15">
        <text>a long-chain 2,3-saturated fatty acyl-CoA + oxidized [electron-transfer flavoprotein] + H(+) = a long-chain (2E)-enoyl-CoA + reduced [electron-transfer flavoprotein]</text>
        <dbReference type="Rhea" id="RHEA:17721"/>
        <dbReference type="Rhea" id="RHEA-COMP:10685"/>
        <dbReference type="Rhea" id="RHEA-COMP:10686"/>
        <dbReference type="ChEBI" id="CHEBI:15378"/>
        <dbReference type="ChEBI" id="CHEBI:57692"/>
        <dbReference type="ChEBI" id="CHEBI:58307"/>
        <dbReference type="ChEBI" id="CHEBI:83721"/>
        <dbReference type="ChEBI" id="CHEBI:83727"/>
        <dbReference type="EC" id="1.3.8.8"/>
    </reaction>
</comment>
<dbReference type="GO" id="GO:0004466">
    <property type="term" value="F:long-chain fatty acyl-CoA dehydrogenase activity"/>
    <property type="evidence" value="ECO:0007669"/>
    <property type="project" value="UniProtKB-EC"/>
</dbReference>
<dbReference type="SUPFAM" id="SSF56645">
    <property type="entry name" value="Acyl-CoA dehydrogenase NM domain-like"/>
    <property type="match status" value="1"/>
</dbReference>
<evidence type="ECO:0000256" key="8">
    <source>
        <dbReference type="ARBA" id="ARBA00022630"/>
    </source>
</evidence>
<dbReference type="eggNOG" id="COG1960">
    <property type="taxonomic scope" value="Bacteria"/>
</dbReference>
<comment type="catalytic activity">
    <reaction evidence="13">
        <text>a medium-chain 2,3-saturated fatty acyl-CoA + oxidized [electron-transfer flavoprotein] + H(+) = a medium-chain (2E)-enoyl-CoA + reduced [electron-transfer flavoprotein]</text>
        <dbReference type="Rhea" id="RHEA:14477"/>
        <dbReference type="Rhea" id="RHEA-COMP:10685"/>
        <dbReference type="Rhea" id="RHEA-COMP:10686"/>
        <dbReference type="ChEBI" id="CHEBI:15378"/>
        <dbReference type="ChEBI" id="CHEBI:57692"/>
        <dbReference type="ChEBI" id="CHEBI:58307"/>
        <dbReference type="ChEBI" id="CHEBI:83723"/>
        <dbReference type="ChEBI" id="CHEBI:83726"/>
        <dbReference type="EC" id="1.3.8.7"/>
    </reaction>
</comment>
<keyword evidence="12" id="KW-0443">Lipid metabolism</keyword>
<dbReference type="InterPro" id="IPR006091">
    <property type="entry name" value="Acyl-CoA_Oxase/DH_mid-dom"/>
</dbReference>
<dbReference type="EC" id="1.3.8.7" evidence="5"/>
<evidence type="ECO:0000256" key="15">
    <source>
        <dbReference type="ARBA" id="ARBA00049247"/>
    </source>
</evidence>
<evidence type="ECO:0000256" key="10">
    <source>
        <dbReference type="ARBA" id="ARBA00022832"/>
    </source>
</evidence>
<dbReference type="Pfam" id="PF02770">
    <property type="entry name" value="Acyl-CoA_dh_M"/>
    <property type="match status" value="1"/>
</dbReference>
<keyword evidence="8 27" id="KW-0285">Flavoprotein</keyword>
<dbReference type="RefSeq" id="WP_013137140.1">
    <property type="nucleotide sequence ID" value="NC_014168.1"/>
</dbReference>
<proteinExistence type="inferred from homology"/>
<evidence type="ECO:0000256" key="25">
    <source>
        <dbReference type="ARBA" id="ARBA00077090"/>
    </source>
</evidence>
<evidence type="ECO:0000259" key="30">
    <source>
        <dbReference type="Pfam" id="PF12806"/>
    </source>
</evidence>
<evidence type="ECO:0000256" key="18">
    <source>
        <dbReference type="ARBA" id="ARBA00050695"/>
    </source>
</evidence>
<feature type="domain" description="Acyl-CoA oxidase/dehydrogenase middle" evidence="29">
    <location>
        <begin position="162"/>
        <end position="271"/>
    </location>
</feature>
<evidence type="ECO:0000256" key="16">
    <source>
        <dbReference type="ARBA" id="ARBA00050315"/>
    </source>
</evidence>
<dbReference type="Gene3D" id="2.40.110.20">
    <property type="match status" value="1"/>
</dbReference>
<sequence length="611" mass="67111">MGHYKANLRDIEFNLFELFGLEETLASGDYGDLDVDAVKDILRETRKLAEGPLADAWVGPDRNPPVYDPEKFEADLPEELQRAIKLINESGALQLCMDPELGGIPAPRALGWASAEMLWGANAAAMFYTWGVPFAQILYDIATDEQKQWCKVIAEQNWDATMVLTEADAGSDVGAGRTKAVEQPDGTWHIEGVKRFISGATSGDLFDNIFHLVLARPEGARAGTKGLSLFFVPKWHYDFEKRERGERNGVFVTNLEHKMGIKASTTCELAFGQHGIPAVGWLVGGVHDGIAQMFDVIENARMTVGIKSTATLSTGYLNALEFAKERVQGSDFTQMLNKDAPRVTIMRHPEVRRSLLEQKAYAEGLRALYLLAAAYQDPAVAQRLFGADEDLAYRVNDFLLPIVKGFGSEQGYAHLADSLQIFGGSGFLQDYPIEQYIRDAKIDTLYEGTTAIQSLDFFFRKIVRDQAGALNHITGQIQEFVDSSAGNGRLKEARELLRAALGDFQATFNALAGIGFAAMEQPTEGYKIAQSSVRFLMAAGDLLIGWLLQRQAQIAIEALDGGATGADRDFYEGKIASAVFFAKNILPKLASTRAIVESVDNDIMDLSDSAF</sequence>
<comment type="catalytic activity">
    <reaction evidence="14">
        <text>hexanoyl-CoA + oxidized [electron-transfer flavoprotein] + H(+) = (2E)-hexenoyl-CoA + reduced [electron-transfer flavoprotein]</text>
        <dbReference type="Rhea" id="RHEA:43464"/>
        <dbReference type="Rhea" id="RHEA-COMP:10685"/>
        <dbReference type="Rhea" id="RHEA-COMP:10686"/>
        <dbReference type="ChEBI" id="CHEBI:15378"/>
        <dbReference type="ChEBI" id="CHEBI:57692"/>
        <dbReference type="ChEBI" id="CHEBI:58307"/>
        <dbReference type="ChEBI" id="CHEBI:62077"/>
        <dbReference type="ChEBI" id="CHEBI:62620"/>
    </reaction>
</comment>
<evidence type="ECO:0000256" key="27">
    <source>
        <dbReference type="RuleBase" id="RU362125"/>
    </source>
</evidence>